<evidence type="ECO:0000313" key="3">
    <source>
        <dbReference type="Proteomes" id="UP000294796"/>
    </source>
</evidence>
<gene>
    <name evidence="2" type="ORF">E2F46_09830</name>
</gene>
<dbReference type="Pfam" id="PF13566">
    <property type="entry name" value="DUF4130"/>
    <property type="match status" value="1"/>
</dbReference>
<protein>
    <submittedName>
        <fullName evidence="2">DNA metabolism protein</fullName>
    </submittedName>
</protein>
<dbReference type="AlphaFoldDB" id="A0A4R5TMJ0"/>
<dbReference type="InterPro" id="IPR023875">
    <property type="entry name" value="DNA_repair_put"/>
</dbReference>
<feature type="domain" description="DUF4130" evidence="1">
    <location>
        <begin position="80"/>
        <end position="236"/>
    </location>
</feature>
<accession>A0A4R5TMJ0</accession>
<proteinExistence type="predicted"/>
<keyword evidence="3" id="KW-1185">Reference proteome</keyword>
<name>A0A4R5TMJ0_9GAMM</name>
<dbReference type="NCBIfam" id="TIGR03915">
    <property type="entry name" value="SAM_7_link_chp"/>
    <property type="match status" value="1"/>
</dbReference>
<dbReference type="OrthoDB" id="5290748at2"/>
<dbReference type="EMBL" id="SMTF01000006">
    <property type="protein sequence ID" value="TDK23819.1"/>
    <property type="molecule type" value="Genomic_DNA"/>
</dbReference>
<evidence type="ECO:0000313" key="2">
    <source>
        <dbReference type="EMBL" id="TDK23819.1"/>
    </source>
</evidence>
<dbReference type="InterPro" id="IPR025404">
    <property type="entry name" value="DUF4130"/>
</dbReference>
<evidence type="ECO:0000259" key="1">
    <source>
        <dbReference type="Pfam" id="PF13566"/>
    </source>
</evidence>
<comment type="caution">
    <text evidence="2">The sequence shown here is derived from an EMBL/GenBank/DDBJ whole genome shotgun (WGS) entry which is preliminary data.</text>
</comment>
<reference evidence="2 3" key="1">
    <citation type="submission" date="2019-03" db="EMBL/GenBank/DDBJ databases">
        <title>Luteimonas zhaokaii sp.nov., isolated from the rectal contents of Plateau pika in Yushu, Qinghai Province, China.</title>
        <authorList>
            <person name="Zhang G."/>
        </authorList>
    </citation>
    <scope>NUCLEOTIDE SEQUENCE [LARGE SCALE GENOMIC DNA]</scope>
    <source>
        <strain evidence="2 3">B9</strain>
    </source>
</reference>
<sequence length="273" mass="31029">MSWQARVDPPWSLSSWRALARHGWCAGIAPEGIDWDVQAQAGLLGTRALPDAAVVRDAPAVPSRFLALAECVVCHRDAARHALLYRVLWRIASGEPGLLERAVDRDVHALQRMAQDVRRDTHKMKAFVRFRAIPGADDAFAAWFEPGHLIVDRVAPFFVRRFTGMRWSIVTPDRSACWDGEALWLGPGGQRDDVPPEDAGEALWRTYYANIFNPARLNLRMMRQEMPQKYWHLLPETHALPVLLRTAGERVQAMAEREAQPVRRRIPGRPPQR</sequence>
<organism evidence="2 3">
    <name type="scientific">Luteimonas aestuarii</name>
    <dbReference type="NCBI Taxonomy" id="453837"/>
    <lineage>
        <taxon>Bacteria</taxon>
        <taxon>Pseudomonadati</taxon>
        <taxon>Pseudomonadota</taxon>
        <taxon>Gammaproteobacteria</taxon>
        <taxon>Lysobacterales</taxon>
        <taxon>Lysobacteraceae</taxon>
        <taxon>Luteimonas</taxon>
    </lineage>
</organism>
<dbReference type="Proteomes" id="UP000294796">
    <property type="component" value="Unassembled WGS sequence"/>
</dbReference>